<keyword evidence="4 14" id="KW-1134">Transmembrane beta strand</keyword>
<dbReference type="PROSITE" id="PS01156">
    <property type="entry name" value="TONB_DEPENDENT_REC_2"/>
    <property type="match status" value="1"/>
</dbReference>
<dbReference type="Gene3D" id="2.170.130.10">
    <property type="entry name" value="TonB-dependent receptor, plug domain"/>
    <property type="match status" value="1"/>
</dbReference>
<feature type="chain" id="PRO_5045457356" evidence="17">
    <location>
        <begin position="27"/>
        <end position="730"/>
    </location>
</feature>
<feature type="domain" description="TonB-dependent receptor-like beta-barrel" evidence="18">
    <location>
        <begin position="255"/>
        <end position="698"/>
    </location>
</feature>
<evidence type="ECO:0000256" key="10">
    <source>
        <dbReference type="ARBA" id="ARBA00023077"/>
    </source>
</evidence>
<gene>
    <name evidence="20" type="ORF">ACFQND_04675</name>
</gene>
<keyword evidence="12 20" id="KW-0675">Receptor</keyword>
<dbReference type="Pfam" id="PF00593">
    <property type="entry name" value="TonB_dep_Rec_b-barrel"/>
    <property type="match status" value="1"/>
</dbReference>
<dbReference type="Pfam" id="PF07715">
    <property type="entry name" value="Plug"/>
    <property type="match status" value="1"/>
</dbReference>
<keyword evidence="9" id="KW-0406">Ion transport</keyword>
<dbReference type="InterPro" id="IPR037066">
    <property type="entry name" value="Plug_dom_sf"/>
</dbReference>
<dbReference type="PANTHER" id="PTHR32552:SF84">
    <property type="entry name" value="TONB-DEPENDENT RECEPTOR-RELATED"/>
    <property type="match status" value="1"/>
</dbReference>
<evidence type="ECO:0000256" key="3">
    <source>
        <dbReference type="ARBA" id="ARBA00022448"/>
    </source>
</evidence>
<evidence type="ECO:0000313" key="20">
    <source>
        <dbReference type="EMBL" id="MFC6280521.1"/>
    </source>
</evidence>
<keyword evidence="13 14" id="KW-0998">Cell outer membrane</keyword>
<evidence type="ECO:0000256" key="7">
    <source>
        <dbReference type="ARBA" id="ARBA00022729"/>
    </source>
</evidence>
<evidence type="ECO:0000256" key="5">
    <source>
        <dbReference type="ARBA" id="ARBA00022496"/>
    </source>
</evidence>
<dbReference type="Proteomes" id="UP001596270">
    <property type="component" value="Unassembled WGS sequence"/>
</dbReference>
<evidence type="ECO:0000256" key="13">
    <source>
        <dbReference type="ARBA" id="ARBA00023237"/>
    </source>
</evidence>
<keyword evidence="6 14" id="KW-0812">Transmembrane</keyword>
<evidence type="ECO:0000256" key="6">
    <source>
        <dbReference type="ARBA" id="ARBA00022692"/>
    </source>
</evidence>
<dbReference type="InterPro" id="IPR036942">
    <property type="entry name" value="Beta-barrel_TonB_sf"/>
</dbReference>
<feature type="domain" description="TonB-dependent receptor plug" evidence="19">
    <location>
        <begin position="83"/>
        <end position="184"/>
    </location>
</feature>
<dbReference type="InterPro" id="IPR000531">
    <property type="entry name" value="Beta-barrel_TonB"/>
</dbReference>
<comment type="caution">
    <text evidence="20">The sequence shown here is derived from an EMBL/GenBank/DDBJ whole genome shotgun (WGS) entry which is preliminary data.</text>
</comment>
<dbReference type="PROSITE" id="PS52016">
    <property type="entry name" value="TONB_DEPENDENT_REC_3"/>
    <property type="match status" value="1"/>
</dbReference>
<dbReference type="InterPro" id="IPR010917">
    <property type="entry name" value="TonB_rcpt_CS"/>
</dbReference>
<dbReference type="EMBL" id="JBHSRS010000013">
    <property type="protein sequence ID" value="MFC6280521.1"/>
    <property type="molecule type" value="Genomic_DNA"/>
</dbReference>
<dbReference type="InterPro" id="IPR012910">
    <property type="entry name" value="Plug_dom"/>
</dbReference>
<evidence type="ECO:0000256" key="12">
    <source>
        <dbReference type="ARBA" id="ARBA00023170"/>
    </source>
</evidence>
<proteinExistence type="inferred from homology"/>
<dbReference type="RefSeq" id="WP_371437833.1">
    <property type="nucleotide sequence ID" value="NZ_JBHSRS010000013.1"/>
</dbReference>
<evidence type="ECO:0000256" key="16">
    <source>
        <dbReference type="RuleBase" id="RU003357"/>
    </source>
</evidence>
<comment type="subcellular location">
    <subcellularLocation>
        <location evidence="1 14">Cell outer membrane</location>
        <topology evidence="1 14">Multi-pass membrane protein</topology>
    </subcellularLocation>
</comment>
<reference evidence="21" key="1">
    <citation type="journal article" date="2019" name="Int. J. Syst. Evol. Microbiol.">
        <title>The Global Catalogue of Microorganisms (GCM) 10K type strain sequencing project: providing services to taxonomists for standard genome sequencing and annotation.</title>
        <authorList>
            <consortium name="The Broad Institute Genomics Platform"/>
            <consortium name="The Broad Institute Genome Sequencing Center for Infectious Disease"/>
            <person name="Wu L."/>
            <person name="Ma J."/>
        </authorList>
    </citation>
    <scope>NUCLEOTIDE SEQUENCE [LARGE SCALE GENOMIC DNA]</scope>
    <source>
        <strain evidence="21">CCUG 39402</strain>
    </source>
</reference>
<evidence type="ECO:0000256" key="17">
    <source>
        <dbReference type="SAM" id="SignalP"/>
    </source>
</evidence>
<dbReference type="SUPFAM" id="SSF56935">
    <property type="entry name" value="Porins"/>
    <property type="match status" value="1"/>
</dbReference>
<evidence type="ECO:0000256" key="14">
    <source>
        <dbReference type="PROSITE-ProRule" id="PRU01360"/>
    </source>
</evidence>
<evidence type="ECO:0000259" key="18">
    <source>
        <dbReference type="Pfam" id="PF00593"/>
    </source>
</evidence>
<evidence type="ECO:0000256" key="11">
    <source>
        <dbReference type="ARBA" id="ARBA00023136"/>
    </source>
</evidence>
<evidence type="ECO:0000256" key="2">
    <source>
        <dbReference type="ARBA" id="ARBA00009810"/>
    </source>
</evidence>
<comment type="similarity">
    <text evidence="2 14 16">Belongs to the TonB-dependent receptor family.</text>
</comment>
<feature type="short sequence motif" description="TonB C-terminal box" evidence="15">
    <location>
        <begin position="713"/>
        <end position="730"/>
    </location>
</feature>
<accession>A0ABW1TVK4</accession>
<feature type="signal peptide" evidence="17">
    <location>
        <begin position="1"/>
        <end position="26"/>
    </location>
</feature>
<keyword evidence="10 16" id="KW-0798">TonB box</keyword>
<evidence type="ECO:0000259" key="19">
    <source>
        <dbReference type="Pfam" id="PF07715"/>
    </source>
</evidence>
<organism evidence="20 21">
    <name type="scientific">Polaromonas aquatica</name>
    <dbReference type="NCBI Taxonomy" id="332657"/>
    <lineage>
        <taxon>Bacteria</taxon>
        <taxon>Pseudomonadati</taxon>
        <taxon>Pseudomonadota</taxon>
        <taxon>Betaproteobacteria</taxon>
        <taxon>Burkholderiales</taxon>
        <taxon>Comamonadaceae</taxon>
        <taxon>Polaromonas</taxon>
    </lineage>
</organism>
<evidence type="ECO:0000256" key="15">
    <source>
        <dbReference type="PROSITE-ProRule" id="PRU10144"/>
    </source>
</evidence>
<keyword evidence="3 14" id="KW-0813">Transport</keyword>
<dbReference type="PANTHER" id="PTHR32552">
    <property type="entry name" value="FERRICHROME IRON RECEPTOR-RELATED"/>
    <property type="match status" value="1"/>
</dbReference>
<sequence length="730" mass="79295">MGHTKFKLTGTCIAASTLVFSLHAYGQTTGTATPPGGGQRGEKTFSAEGTLTPTTVQSGIFIETPQTLTTPTTTGSRLGLTALETPASVEVLEGETIRQRGDQSITDAASRATGISQTSSASGNVFVSRGFAGNTSVMRLYDGTRQYVAGGTVTFPFDAWLADRVEILRGPASILFGEGAIGGAINTIPRKPTRDPISNEVRFAYGSQNTRRTAFGSGGAIDDRWSYRVDLSDNRSDGYVDRGQSRSLVAAGAIRFDATPNLKFTLSHDYGTQEPMAYFGIPLINGQISPSLKTANFNVADTYLRFKDQWTRFDTEWAASSTVTFRNSVYRIFSDRHWQDAEGYAYSPATRLITRSSFLGIDYTLDHVGNRFDATIKQPIASLANTLTVGFDVNRLKYARTRNDAGVAGAGVLTINPFNFVPGNFPTNVTIGELFTSQTSTRSFFAEDQLKLTSQLSLVGGLRFDRISYAKQDSRGIAADFSKQFNSTTGRLGVVYAVTPATSVYAQRSTAVDPLGGVVNTTLQQSQLDLTTGEQTEIGWKQLFDDGKGEFTLAAYTIKKKKLLIPDATNPLLSQQVGAQSSRGLEASLSYSPTSKIRFDINGAVLDARYDDFNETIGGVVFSRNGLTPPGVPEKMANAWVTWAFQPKWEAGFGMRYVGPRQINNANTGQAPSFTVADGSLRWAVKPGTTLALHFYNLFDRTYAQTLYSGNNQFILGRPRSVELSAQLRF</sequence>
<keyword evidence="11 14" id="KW-0472">Membrane</keyword>
<dbReference type="NCBIfam" id="TIGR01783">
    <property type="entry name" value="TonB-siderophor"/>
    <property type="match status" value="1"/>
</dbReference>
<protein>
    <submittedName>
        <fullName evidence="20">TonB-dependent receptor</fullName>
    </submittedName>
</protein>
<dbReference type="Gene3D" id="2.40.170.20">
    <property type="entry name" value="TonB-dependent receptor, beta-barrel domain"/>
    <property type="match status" value="1"/>
</dbReference>
<keyword evidence="8" id="KW-0408">Iron</keyword>
<dbReference type="InterPro" id="IPR010105">
    <property type="entry name" value="TonB_sidphr_rcpt"/>
</dbReference>
<evidence type="ECO:0000313" key="21">
    <source>
        <dbReference type="Proteomes" id="UP001596270"/>
    </source>
</evidence>
<evidence type="ECO:0000256" key="4">
    <source>
        <dbReference type="ARBA" id="ARBA00022452"/>
    </source>
</evidence>
<keyword evidence="7 17" id="KW-0732">Signal</keyword>
<evidence type="ECO:0000256" key="9">
    <source>
        <dbReference type="ARBA" id="ARBA00023065"/>
    </source>
</evidence>
<keyword evidence="5" id="KW-0410">Iron transport</keyword>
<dbReference type="CDD" id="cd01347">
    <property type="entry name" value="ligand_gated_channel"/>
    <property type="match status" value="1"/>
</dbReference>
<dbReference type="InterPro" id="IPR039426">
    <property type="entry name" value="TonB-dep_rcpt-like"/>
</dbReference>
<name>A0ABW1TVK4_9BURK</name>
<evidence type="ECO:0000256" key="1">
    <source>
        <dbReference type="ARBA" id="ARBA00004571"/>
    </source>
</evidence>
<keyword evidence="21" id="KW-1185">Reference proteome</keyword>
<evidence type="ECO:0000256" key="8">
    <source>
        <dbReference type="ARBA" id="ARBA00023004"/>
    </source>
</evidence>